<evidence type="ECO:0000313" key="1">
    <source>
        <dbReference type="EMBL" id="OQE13842.1"/>
    </source>
</evidence>
<dbReference type="Proteomes" id="UP000191285">
    <property type="component" value="Unassembled WGS sequence"/>
</dbReference>
<name>A0A1V6SIH0_9EURO</name>
<keyword evidence="2" id="KW-1185">Reference proteome</keyword>
<dbReference type="AlphaFoldDB" id="A0A1V6SIH0"/>
<sequence length="18" mass="1996">MCIGVADLYAWPARMPTT</sequence>
<comment type="caution">
    <text evidence="1">The sequence shown here is derived from an EMBL/GenBank/DDBJ whole genome shotgun (WGS) entry which is preliminary data.</text>
</comment>
<reference evidence="2" key="1">
    <citation type="journal article" date="2017" name="Nat. Microbiol.">
        <title>Global analysis of biosynthetic gene clusters reveals vast potential of secondary metabolite production in Penicillium species.</title>
        <authorList>
            <person name="Nielsen J.C."/>
            <person name="Grijseels S."/>
            <person name="Prigent S."/>
            <person name="Ji B."/>
            <person name="Dainat J."/>
            <person name="Nielsen K.F."/>
            <person name="Frisvad J.C."/>
            <person name="Workman M."/>
            <person name="Nielsen J."/>
        </authorList>
    </citation>
    <scope>NUCLEOTIDE SEQUENCE [LARGE SCALE GENOMIC DNA]</scope>
    <source>
        <strain evidence="2">IBT 24891</strain>
    </source>
</reference>
<evidence type="ECO:0000313" key="2">
    <source>
        <dbReference type="Proteomes" id="UP000191285"/>
    </source>
</evidence>
<gene>
    <name evidence="1" type="ORF">PENSTE_c044G02264</name>
</gene>
<protein>
    <submittedName>
        <fullName evidence="1">Uncharacterized protein</fullName>
    </submittedName>
</protein>
<accession>A0A1V6SIH0</accession>
<dbReference type="EMBL" id="MLKD01000044">
    <property type="protein sequence ID" value="OQE13842.1"/>
    <property type="molecule type" value="Genomic_DNA"/>
</dbReference>
<organism evidence="1 2">
    <name type="scientific">Penicillium steckii</name>
    <dbReference type="NCBI Taxonomy" id="303698"/>
    <lineage>
        <taxon>Eukaryota</taxon>
        <taxon>Fungi</taxon>
        <taxon>Dikarya</taxon>
        <taxon>Ascomycota</taxon>
        <taxon>Pezizomycotina</taxon>
        <taxon>Eurotiomycetes</taxon>
        <taxon>Eurotiomycetidae</taxon>
        <taxon>Eurotiales</taxon>
        <taxon>Aspergillaceae</taxon>
        <taxon>Penicillium</taxon>
    </lineage>
</organism>
<proteinExistence type="predicted"/>